<dbReference type="OrthoDB" id="9789634at2"/>
<sequence length="236" mass="26677">MVNEDSPSRGGPREWPYPQPSAIEQLGDMDRDDALAFLRQLRDLLMVHKFGVDELMTKLRIWSEEFDHAHEHDPIEHISSRIKRPEAIAAKLARRGLPVDPVSAREHLTDIAGVRVACKFISDVYLIRDLIRQHQIEIVQTKDYIAAPKPNGYRSLHLIINVPVHLSDRTELVAVELQLRTIAMDFWAAVEHELLYKSGGQVPETFAAKLKAAAEAAARLDAQMTSLHERSERASG</sequence>
<dbReference type="PANTHER" id="PTHR47837:SF2">
    <property type="entry name" value="GTP PYROPHOSPHOKINASE YWAC"/>
    <property type="match status" value="1"/>
</dbReference>
<dbReference type="AlphaFoldDB" id="A0A1H1MW92"/>
<name>A0A1H1MW92_9ACTN</name>
<gene>
    <name evidence="3" type="ORF">SAMN04489717_0994</name>
</gene>
<dbReference type="GO" id="GO:0015969">
    <property type="term" value="P:guanosine tetraphosphate metabolic process"/>
    <property type="evidence" value="ECO:0007669"/>
    <property type="project" value="InterPro"/>
</dbReference>
<dbReference type="GO" id="GO:0016301">
    <property type="term" value="F:kinase activity"/>
    <property type="evidence" value="ECO:0007669"/>
    <property type="project" value="UniProtKB-KW"/>
</dbReference>
<feature type="domain" description="RelA/SpoT" evidence="2">
    <location>
        <begin position="80"/>
        <end position="202"/>
    </location>
</feature>
<accession>A0A1H1MW92</accession>
<keyword evidence="4" id="KW-1185">Reference proteome</keyword>
<dbReference type="InterPro" id="IPR007685">
    <property type="entry name" value="RelA_SpoT"/>
</dbReference>
<dbReference type="Pfam" id="PF04607">
    <property type="entry name" value="RelA_SpoT"/>
    <property type="match status" value="1"/>
</dbReference>
<dbReference type="STRING" id="117157.SAMN04489717_0994"/>
<feature type="region of interest" description="Disordered" evidence="1">
    <location>
        <begin position="1"/>
        <end position="21"/>
    </location>
</feature>
<reference evidence="3 4" key="1">
    <citation type="submission" date="2016-10" db="EMBL/GenBank/DDBJ databases">
        <authorList>
            <person name="de Groot N.N."/>
        </authorList>
    </citation>
    <scope>NUCLEOTIDE SEQUENCE [LARGE SCALE GENOMIC DNA]</scope>
    <source>
        <strain evidence="3 4">DSM 22024</strain>
    </source>
</reference>
<evidence type="ECO:0000259" key="2">
    <source>
        <dbReference type="SMART" id="SM00954"/>
    </source>
</evidence>
<evidence type="ECO:0000313" key="3">
    <source>
        <dbReference type="EMBL" id="SDR91026.1"/>
    </source>
</evidence>
<dbReference type="Gene3D" id="3.30.460.10">
    <property type="entry name" value="Beta Polymerase, domain 2"/>
    <property type="match status" value="1"/>
</dbReference>
<dbReference type="EMBL" id="LT629732">
    <property type="protein sequence ID" value="SDR91026.1"/>
    <property type="molecule type" value="Genomic_DNA"/>
</dbReference>
<dbReference type="Proteomes" id="UP000198983">
    <property type="component" value="Chromosome I"/>
</dbReference>
<evidence type="ECO:0000256" key="1">
    <source>
        <dbReference type="SAM" id="MobiDB-lite"/>
    </source>
</evidence>
<proteinExistence type="predicted"/>
<organism evidence="3 4">
    <name type="scientific">Actinopolymorpha singaporensis</name>
    <dbReference type="NCBI Taxonomy" id="117157"/>
    <lineage>
        <taxon>Bacteria</taxon>
        <taxon>Bacillati</taxon>
        <taxon>Actinomycetota</taxon>
        <taxon>Actinomycetes</taxon>
        <taxon>Propionibacteriales</taxon>
        <taxon>Actinopolymorphaceae</taxon>
        <taxon>Actinopolymorpha</taxon>
    </lineage>
</organism>
<dbReference type="RefSeq" id="WP_092650957.1">
    <property type="nucleotide sequence ID" value="NZ_LT629732.1"/>
</dbReference>
<keyword evidence="3" id="KW-0418">Kinase</keyword>
<dbReference type="InterPro" id="IPR043519">
    <property type="entry name" value="NT_sf"/>
</dbReference>
<keyword evidence="3" id="KW-0808">Transferase</keyword>
<dbReference type="InterPro" id="IPR052366">
    <property type="entry name" value="GTP_Pyrophosphokinase"/>
</dbReference>
<dbReference type="CDD" id="cd05399">
    <property type="entry name" value="NT_Rel-Spo_like"/>
    <property type="match status" value="1"/>
</dbReference>
<evidence type="ECO:0000313" key="4">
    <source>
        <dbReference type="Proteomes" id="UP000198983"/>
    </source>
</evidence>
<dbReference type="SUPFAM" id="SSF81301">
    <property type="entry name" value="Nucleotidyltransferase"/>
    <property type="match status" value="1"/>
</dbReference>
<protein>
    <submittedName>
        <fullName evidence="3">Putative GTP pyrophosphokinase</fullName>
    </submittedName>
</protein>
<dbReference type="SMART" id="SM00954">
    <property type="entry name" value="RelA_SpoT"/>
    <property type="match status" value="1"/>
</dbReference>
<dbReference type="PANTHER" id="PTHR47837">
    <property type="entry name" value="GTP PYROPHOSPHOKINASE YJBM"/>
    <property type="match status" value="1"/>
</dbReference>
<dbReference type="Gene3D" id="1.10.287.860">
    <property type="entry name" value="Nucleotidyltransferase"/>
    <property type="match status" value="1"/>
</dbReference>